<dbReference type="InterPro" id="IPR045865">
    <property type="entry name" value="ACT-like_dom_sf"/>
</dbReference>
<evidence type="ECO:0000256" key="3">
    <source>
        <dbReference type="ARBA" id="ARBA00004986"/>
    </source>
</evidence>
<accession>A0ABS8EZ73</accession>
<evidence type="ECO:0000313" key="17">
    <source>
        <dbReference type="Proteomes" id="UP001299235"/>
    </source>
</evidence>
<feature type="domain" description="ACT" evidence="15">
    <location>
        <begin position="376"/>
        <end position="439"/>
    </location>
</feature>
<dbReference type="EMBL" id="JAJEQE010000039">
    <property type="protein sequence ID" value="MCC2149712.1"/>
    <property type="molecule type" value="Genomic_DNA"/>
</dbReference>
<evidence type="ECO:0000256" key="6">
    <source>
        <dbReference type="ARBA" id="ARBA00022679"/>
    </source>
</evidence>
<name>A0ABS8EZ73_9FIRM</name>
<dbReference type="Gene3D" id="3.40.1160.10">
    <property type="entry name" value="Acetylglutamate kinase-like"/>
    <property type="match status" value="1"/>
</dbReference>
<comment type="catalytic activity">
    <reaction evidence="12 13">
        <text>L-aspartate + ATP = 4-phospho-L-aspartate + ADP</text>
        <dbReference type="Rhea" id="RHEA:23776"/>
        <dbReference type="ChEBI" id="CHEBI:29991"/>
        <dbReference type="ChEBI" id="CHEBI:30616"/>
        <dbReference type="ChEBI" id="CHEBI:57535"/>
        <dbReference type="ChEBI" id="CHEBI:456216"/>
        <dbReference type="EC" id="2.7.2.4"/>
    </reaction>
</comment>
<reference evidence="16 17" key="1">
    <citation type="submission" date="2021-10" db="EMBL/GenBank/DDBJ databases">
        <title>Anaerobic single-cell dispensing facilitates the cultivation of human gut bacteria.</title>
        <authorList>
            <person name="Afrizal A."/>
        </authorList>
    </citation>
    <scope>NUCLEOTIDE SEQUENCE [LARGE SCALE GENOMIC DNA]</scope>
    <source>
        <strain evidence="16 17">CLA-AA-H246</strain>
    </source>
</reference>
<keyword evidence="9" id="KW-0067">ATP-binding</keyword>
<evidence type="ECO:0000256" key="12">
    <source>
        <dbReference type="ARBA" id="ARBA00047872"/>
    </source>
</evidence>
<dbReference type="InterPro" id="IPR001048">
    <property type="entry name" value="Asp/Glu/Uridylate_kinase"/>
</dbReference>
<keyword evidence="8 13" id="KW-0418">Kinase</keyword>
<dbReference type="Pfam" id="PF00696">
    <property type="entry name" value="AA_kinase"/>
    <property type="match status" value="1"/>
</dbReference>
<keyword evidence="11" id="KW-0457">Lysine biosynthesis</keyword>
<dbReference type="InterPro" id="IPR002912">
    <property type="entry name" value="ACT_dom"/>
</dbReference>
<evidence type="ECO:0000256" key="2">
    <source>
        <dbReference type="ARBA" id="ARBA00004766"/>
    </source>
</evidence>
<dbReference type="Pfam" id="PF22468">
    <property type="entry name" value="ACT_9"/>
    <property type="match status" value="1"/>
</dbReference>
<comment type="pathway">
    <text evidence="3 14">Amino-acid biosynthesis; L-methionine biosynthesis via de novo pathway; L-homoserine from L-aspartate: step 1/3.</text>
</comment>
<evidence type="ECO:0000259" key="15">
    <source>
        <dbReference type="PROSITE" id="PS51671"/>
    </source>
</evidence>
<evidence type="ECO:0000256" key="13">
    <source>
        <dbReference type="RuleBase" id="RU003448"/>
    </source>
</evidence>
<organism evidence="16 17">
    <name type="scientific">Hominisplanchenecus faecis</name>
    <dbReference type="NCBI Taxonomy" id="2885351"/>
    <lineage>
        <taxon>Bacteria</taxon>
        <taxon>Bacillati</taxon>
        <taxon>Bacillota</taxon>
        <taxon>Clostridia</taxon>
        <taxon>Lachnospirales</taxon>
        <taxon>Lachnospiraceae</taxon>
        <taxon>Hominisplanchenecus</taxon>
    </lineage>
</organism>
<dbReference type="InterPro" id="IPR036393">
    <property type="entry name" value="AceGlu_kinase-like_sf"/>
</dbReference>
<dbReference type="SUPFAM" id="SSF53633">
    <property type="entry name" value="Carbamate kinase-like"/>
    <property type="match status" value="1"/>
</dbReference>
<comment type="function">
    <text evidence="1">Catalyzes the phosphorylation of the beta-carboxyl group of aspartic acid with ATP to yield 4-phospho-L-aspartate, which is involved in the branched biosynthetic pathway leading to the biosynthesis of amino acids threonine, isoleucine and methionine.</text>
</comment>
<keyword evidence="10" id="KW-0220">Diaminopimelate biosynthesis</keyword>
<dbReference type="CDD" id="cd04911">
    <property type="entry name" value="ACT_AKiii-YclM-BS_1"/>
    <property type="match status" value="1"/>
</dbReference>
<dbReference type="GO" id="GO:0004072">
    <property type="term" value="F:aspartate kinase activity"/>
    <property type="evidence" value="ECO:0007669"/>
    <property type="project" value="UniProtKB-EC"/>
</dbReference>
<keyword evidence="17" id="KW-1185">Reference proteome</keyword>
<comment type="caution">
    <text evidence="16">The sequence shown here is derived from an EMBL/GenBank/DDBJ whole genome shotgun (WGS) entry which is preliminary data.</text>
</comment>
<evidence type="ECO:0000256" key="14">
    <source>
        <dbReference type="RuleBase" id="RU004249"/>
    </source>
</evidence>
<dbReference type="InterPro" id="IPR005260">
    <property type="entry name" value="Asp_kin_monofn"/>
</dbReference>
<gene>
    <name evidence="16" type="ORF">LKD42_10680</name>
</gene>
<dbReference type="PROSITE" id="PS00324">
    <property type="entry name" value="ASPARTOKINASE"/>
    <property type="match status" value="1"/>
</dbReference>
<dbReference type="RefSeq" id="WP_173866497.1">
    <property type="nucleotide sequence ID" value="NZ_JAJEQE010000039.1"/>
</dbReference>
<evidence type="ECO:0000313" key="16">
    <source>
        <dbReference type="EMBL" id="MCC2149712.1"/>
    </source>
</evidence>
<keyword evidence="6 13" id="KW-0808">Transferase</keyword>
<comment type="similarity">
    <text evidence="5 13">Belongs to the aspartokinase family.</text>
</comment>
<dbReference type="Gene3D" id="3.30.2130.10">
    <property type="entry name" value="VC0802-like"/>
    <property type="match status" value="1"/>
</dbReference>
<dbReference type="InterPro" id="IPR018042">
    <property type="entry name" value="Aspartate_kinase_CS"/>
</dbReference>
<keyword evidence="14" id="KW-0028">Amino-acid biosynthesis</keyword>
<dbReference type="InterPro" id="IPR001341">
    <property type="entry name" value="Asp_kinase"/>
</dbReference>
<comment type="pathway">
    <text evidence="2 14">Amino-acid biosynthesis; L-lysine biosynthesis via DAP pathway; (S)-tetrahydrodipicolinate from L-aspartate: step 1/4.</text>
</comment>
<dbReference type="NCBIfam" id="TIGR00657">
    <property type="entry name" value="asp_kinases"/>
    <property type="match status" value="1"/>
</dbReference>
<dbReference type="PROSITE" id="PS51671">
    <property type="entry name" value="ACT"/>
    <property type="match status" value="1"/>
</dbReference>
<evidence type="ECO:0000256" key="5">
    <source>
        <dbReference type="ARBA" id="ARBA00010122"/>
    </source>
</evidence>
<dbReference type="NCBIfam" id="NF006540">
    <property type="entry name" value="PRK09034.1"/>
    <property type="match status" value="1"/>
</dbReference>
<dbReference type="CDD" id="cd04916">
    <property type="entry name" value="ACT_AKiii-YclM-BS_2"/>
    <property type="match status" value="1"/>
</dbReference>
<evidence type="ECO:0000256" key="9">
    <source>
        <dbReference type="ARBA" id="ARBA00022840"/>
    </source>
</evidence>
<dbReference type="PANTHER" id="PTHR21499">
    <property type="entry name" value="ASPARTATE KINASE"/>
    <property type="match status" value="1"/>
</dbReference>
<comment type="pathway">
    <text evidence="4 14">Amino-acid biosynthesis; L-threonine biosynthesis; L-threonine from L-aspartate: step 1/5.</text>
</comment>
<evidence type="ECO:0000256" key="4">
    <source>
        <dbReference type="ARBA" id="ARBA00005139"/>
    </source>
</evidence>
<evidence type="ECO:0000256" key="7">
    <source>
        <dbReference type="ARBA" id="ARBA00022741"/>
    </source>
</evidence>
<dbReference type="PANTHER" id="PTHR21499:SF67">
    <property type="entry name" value="ASPARTOKINASE 3"/>
    <property type="match status" value="1"/>
</dbReference>
<evidence type="ECO:0000256" key="11">
    <source>
        <dbReference type="ARBA" id="ARBA00023154"/>
    </source>
</evidence>
<dbReference type="EC" id="2.7.2.4" evidence="13"/>
<dbReference type="SUPFAM" id="SSF55021">
    <property type="entry name" value="ACT-like"/>
    <property type="match status" value="2"/>
</dbReference>
<keyword evidence="7" id="KW-0547">Nucleotide-binding</keyword>
<dbReference type="PIRSF" id="PIRSF000726">
    <property type="entry name" value="Asp_kin"/>
    <property type="match status" value="1"/>
</dbReference>
<dbReference type="Proteomes" id="UP001299235">
    <property type="component" value="Unassembled WGS sequence"/>
</dbReference>
<sequence length="439" mass="48202">MRKVVKFGGSSLASAEQFKKVGDIIRADKGRKYVVPSAPGKRFDGDIKVTDMLYACYAKAEKKEDITASIAAIRERYMEIINGLGLSLSLDDQFEVISENFKKLAGSNYAASRGEYLNGIIMANYLGYEFIDAAEVIVFHEDGTFDAETTNEKLSARLAECDNAVIPGFYGATAEGKVTTFSRGGSDITGSLIAKAVHADLYENWTDVSGFLITDPRIIKNPKVIDTITYVELRELAYMGATVLHEEAIFPVRQEGIPINIRNTNRPQDPGTLIVESTCRKPRYTITGIAGKKGFAAINIEKDMMNSEIGFCRKVLTVFEDNGISIEHMPSGIDTMTVFVHQSEFEETEQKVLAGIHRAVNPDSVNLESDLALIAVVGRGMKSQRGTAGRIFSALAHASINVKMIDQGSSEMNIIIGVSNQDFERAIKSIYDIFVTVQL</sequence>
<evidence type="ECO:0000256" key="10">
    <source>
        <dbReference type="ARBA" id="ARBA00022915"/>
    </source>
</evidence>
<proteinExistence type="inferred from homology"/>
<dbReference type="InterPro" id="IPR054352">
    <property type="entry name" value="ACT_Aspartokinase"/>
</dbReference>
<evidence type="ECO:0000256" key="8">
    <source>
        <dbReference type="ARBA" id="ARBA00022777"/>
    </source>
</evidence>
<evidence type="ECO:0000256" key="1">
    <source>
        <dbReference type="ARBA" id="ARBA00003121"/>
    </source>
</evidence>
<protein>
    <recommendedName>
        <fullName evidence="13">Aspartokinase</fullName>
        <ecNumber evidence="13">2.7.2.4</ecNumber>
    </recommendedName>
</protein>